<feature type="compositionally biased region" description="Gly residues" evidence="1">
    <location>
        <begin position="268"/>
        <end position="278"/>
    </location>
</feature>
<feature type="region of interest" description="Disordered" evidence="1">
    <location>
        <begin position="265"/>
        <end position="370"/>
    </location>
</feature>
<proteinExistence type="predicted"/>
<evidence type="ECO:0000313" key="3">
    <source>
        <dbReference type="Proteomes" id="UP000037035"/>
    </source>
</evidence>
<evidence type="ECO:0000256" key="1">
    <source>
        <dbReference type="SAM" id="MobiDB-lite"/>
    </source>
</evidence>
<gene>
    <name evidence="2" type="ORF">VP01_1447g5</name>
</gene>
<dbReference type="EMBL" id="LAVV01004976">
    <property type="protein sequence ID" value="KNZ61137.1"/>
    <property type="molecule type" value="Genomic_DNA"/>
</dbReference>
<name>A0A0L6VKP6_9BASI</name>
<comment type="caution">
    <text evidence="2">The sequence shown here is derived from an EMBL/GenBank/DDBJ whole genome shotgun (WGS) entry which is preliminary data.</text>
</comment>
<dbReference type="Proteomes" id="UP000037035">
    <property type="component" value="Unassembled WGS sequence"/>
</dbReference>
<protein>
    <submittedName>
        <fullName evidence="2">Putative signal peptide protein</fullName>
    </submittedName>
</protein>
<dbReference type="AlphaFoldDB" id="A0A0L6VKP6"/>
<reference evidence="2 3" key="1">
    <citation type="submission" date="2015-08" db="EMBL/GenBank/DDBJ databases">
        <title>Next Generation Sequencing and Analysis of the Genome of Puccinia sorghi L Schw, the Causal Agent of Maize Common Rust.</title>
        <authorList>
            <person name="Rochi L."/>
            <person name="Burguener G."/>
            <person name="Darino M."/>
            <person name="Turjanski A."/>
            <person name="Kreff E."/>
            <person name="Dieguez M.J."/>
            <person name="Sacco F."/>
        </authorList>
    </citation>
    <scope>NUCLEOTIDE SEQUENCE [LARGE SCALE GENOMIC DNA]</scope>
    <source>
        <strain evidence="2 3">RO10H11247</strain>
    </source>
</reference>
<feature type="compositionally biased region" description="Gly residues" evidence="1">
    <location>
        <begin position="289"/>
        <end position="301"/>
    </location>
</feature>
<accession>A0A0L6VKP6</accession>
<sequence length="370" mass="38939">MTTDTLSLLFSPFLSDLSILTLYLSSRCCTSFSSKSSVVCFFSHLSNIFQPLFLFPFFNSSCFQCPGSVSSNQLLIFLIFRRDNGLAVWGIDLWKGNQGFGGLWSLEMLSISLGNVFGSYAGVSGERRLVSWRNLTSPLMTLTVVSLELCKWYRATQGQGALIGIRKPCALQTVQSHTGTRGTHADCINQSIGYIHTVSTSLASSFQQWGWLPREVGGGNSEVVGAAARQWEQRVGGPRWWAAEQCGVGQAAVNKPGSVLIQAAARGGQQGSEGGQGAGNLLQSSEGRAGAGVEQGAGGTRGSSKGRARGGGQGRRLSVGRAGHGSKGRAARGSEGAVRGNRARGNQGVGGQQARKGWAGASERGAGRGK</sequence>
<keyword evidence="3" id="KW-1185">Reference proteome</keyword>
<organism evidence="2 3">
    <name type="scientific">Puccinia sorghi</name>
    <dbReference type="NCBI Taxonomy" id="27349"/>
    <lineage>
        <taxon>Eukaryota</taxon>
        <taxon>Fungi</taxon>
        <taxon>Dikarya</taxon>
        <taxon>Basidiomycota</taxon>
        <taxon>Pucciniomycotina</taxon>
        <taxon>Pucciniomycetes</taxon>
        <taxon>Pucciniales</taxon>
        <taxon>Pucciniaceae</taxon>
        <taxon>Puccinia</taxon>
    </lineage>
</organism>
<evidence type="ECO:0000313" key="2">
    <source>
        <dbReference type="EMBL" id="KNZ61137.1"/>
    </source>
</evidence>
<dbReference type="VEuPathDB" id="FungiDB:VP01_1447g5"/>